<dbReference type="InterPro" id="IPR001789">
    <property type="entry name" value="Sig_transdc_resp-reg_receiver"/>
</dbReference>
<feature type="modified residue" description="4-aspartylphosphate" evidence="6">
    <location>
        <position position="701"/>
    </location>
</feature>
<dbReference type="SMART" id="SM00387">
    <property type="entry name" value="HATPase_c"/>
    <property type="match status" value="1"/>
</dbReference>
<feature type="coiled-coil region" evidence="7">
    <location>
        <begin position="373"/>
        <end position="400"/>
    </location>
</feature>
<dbReference type="SMART" id="SM00388">
    <property type="entry name" value="HisKA"/>
    <property type="match status" value="1"/>
</dbReference>
<dbReference type="Pfam" id="PF02518">
    <property type="entry name" value="HATPase_c"/>
    <property type="match status" value="1"/>
</dbReference>
<dbReference type="InterPro" id="IPR036097">
    <property type="entry name" value="HisK_dim/P_sf"/>
</dbReference>
<feature type="domain" description="Response regulatory" evidence="9">
    <location>
        <begin position="650"/>
        <end position="766"/>
    </location>
</feature>
<dbReference type="CDD" id="cd00082">
    <property type="entry name" value="HisKA"/>
    <property type="match status" value="1"/>
</dbReference>
<proteinExistence type="predicted"/>
<reference evidence="10 11" key="1">
    <citation type="journal article" date="2013" name="Environ. Microbiol.">
        <title>Complete genome, catabolic sub-proteomes and key-metabolites of Desulfobacula toluolica Tol2, a marine, aromatic compound-degrading, sulfate-reducing bacterium.</title>
        <authorList>
            <person name="Wohlbrand L."/>
            <person name="Jacob J.H."/>
            <person name="Kube M."/>
            <person name="Mussmann M."/>
            <person name="Jarling R."/>
            <person name="Beck A."/>
            <person name="Amann R."/>
            <person name="Wilkes H."/>
            <person name="Reinhardt R."/>
            <person name="Rabus R."/>
        </authorList>
    </citation>
    <scope>NUCLEOTIDE SEQUENCE [LARGE SCALE GENOMIC DNA]</scope>
    <source>
        <strain evidence="11">DSM 7467 / Tol2</strain>
    </source>
</reference>
<dbReference type="Pfam" id="PF00512">
    <property type="entry name" value="HisKA"/>
    <property type="match status" value="1"/>
</dbReference>
<dbReference type="RefSeq" id="WP_014957391.1">
    <property type="nucleotide sequence ID" value="NC_018645.1"/>
</dbReference>
<feature type="modified residue" description="4-aspartylphosphate" evidence="6">
    <location>
        <position position="55"/>
    </location>
</feature>
<dbReference type="InterPro" id="IPR029016">
    <property type="entry name" value="GAF-like_dom_sf"/>
</dbReference>
<dbReference type="PROSITE" id="PS50109">
    <property type="entry name" value="HIS_KIN"/>
    <property type="match status" value="1"/>
</dbReference>
<dbReference type="PRINTS" id="PR00344">
    <property type="entry name" value="BCTRLSENSOR"/>
</dbReference>
<evidence type="ECO:0000256" key="3">
    <source>
        <dbReference type="ARBA" id="ARBA00022553"/>
    </source>
</evidence>
<dbReference type="Pfam" id="PF13185">
    <property type="entry name" value="GAF_2"/>
    <property type="match status" value="1"/>
</dbReference>
<keyword evidence="3 6" id="KW-0597">Phosphoprotein</keyword>
<dbReference type="PANTHER" id="PTHR43547">
    <property type="entry name" value="TWO-COMPONENT HISTIDINE KINASE"/>
    <property type="match status" value="1"/>
</dbReference>
<feature type="coiled-coil region" evidence="7">
    <location>
        <begin position="166"/>
        <end position="225"/>
    </location>
</feature>
<evidence type="ECO:0000259" key="8">
    <source>
        <dbReference type="PROSITE" id="PS50109"/>
    </source>
</evidence>
<evidence type="ECO:0000256" key="4">
    <source>
        <dbReference type="ARBA" id="ARBA00022679"/>
    </source>
</evidence>
<dbReference type="HOGENOM" id="CLU_000445_114_51_7"/>
<feature type="domain" description="Response regulatory" evidence="9">
    <location>
        <begin position="6"/>
        <end position="122"/>
    </location>
</feature>
<dbReference type="PROSITE" id="PS50110">
    <property type="entry name" value="RESPONSE_REGULATORY"/>
    <property type="match status" value="2"/>
</dbReference>
<dbReference type="Gene3D" id="1.10.287.130">
    <property type="match status" value="1"/>
</dbReference>
<dbReference type="Gene3D" id="3.30.565.10">
    <property type="entry name" value="Histidine kinase-like ATPase, C-terminal domain"/>
    <property type="match status" value="1"/>
</dbReference>
<organism evidence="10 11">
    <name type="scientific">Desulfobacula toluolica (strain DSM 7467 / Tol2)</name>
    <dbReference type="NCBI Taxonomy" id="651182"/>
    <lineage>
        <taxon>Bacteria</taxon>
        <taxon>Pseudomonadati</taxon>
        <taxon>Thermodesulfobacteriota</taxon>
        <taxon>Desulfobacteria</taxon>
        <taxon>Desulfobacterales</taxon>
        <taxon>Desulfobacteraceae</taxon>
        <taxon>Desulfobacula</taxon>
    </lineage>
</organism>
<dbReference type="InterPro" id="IPR003661">
    <property type="entry name" value="HisK_dim/P_dom"/>
</dbReference>
<keyword evidence="11" id="KW-1185">Reference proteome</keyword>
<dbReference type="SMART" id="SM00448">
    <property type="entry name" value="REC"/>
    <property type="match status" value="2"/>
</dbReference>
<accession>K0NJL8</accession>
<evidence type="ECO:0000256" key="6">
    <source>
        <dbReference type="PROSITE-ProRule" id="PRU00169"/>
    </source>
</evidence>
<evidence type="ECO:0000256" key="5">
    <source>
        <dbReference type="ARBA" id="ARBA00022777"/>
    </source>
</evidence>
<sequence>MKDDVHLLIVEDSPTQALKIQYFLEQNGYKVSMAKDGEQALVMLKDIIPTIIISDIVMPKMNGYELCDEIKKNDKLKDIPIILLTSLSEPENVINGLVCGATNFIVKPFDEQFLLSRIKYILINKEMRDSAFSQMGIEIFFRDKKYFISSERVQMIDLLLSTYEVAIQKSHDLKKANQELEQIKDELERRVLERTAELSKSNVQLQKEIEERKHVEEALRQSENKLAIKNQISQVFITASDDKLFENVLQVVLKALKSEYGIYGYTDESGSYTCSSVTSEVKKECEMSNKNIIWPHASWAGISGNAVSGKETLYSNEPFRVPEGHIQITRILNVPIIHRGNVIGNIMVGNKKTDYDNSDVQLMESIAGHLAPLLNAKLQKDKQTKERKMLEAQLQQAQRMESIGTLAGGIAHDFNNILFPIVGHTEMLLEDVPEGSLWRDDLNEIYIGALRARDLVKQILTFSRQESIELILTKTQPIIKEVLKLIRSTIPTTIEIKQNIETDCGLVKADPTQIHQIMMNLTTNAYHAMQDIGGELKVSLKEVKLSRNNAIIPDMLPGTYACLTVADTGIGMDKNITEKIFDPFFTTKEKGTGMGLSVVHGIVNRMGGTIRVHSEPGKGSEFNVYFPVARSSSEEQDSLTKKLIQGGTERLLLVDDENAIILMEKRMLERLGYQITSCTDSIEALEVFHTNPDKFDLVITDMAMPNMPGDKLSAEMARIRPDISILLCTGFSERISEEKAASLGIKGLLMKPIVMRDFAQKIRDVLDESVPAS</sequence>
<keyword evidence="5 10" id="KW-0418">Kinase</keyword>
<evidence type="ECO:0000313" key="11">
    <source>
        <dbReference type="Proteomes" id="UP000007347"/>
    </source>
</evidence>
<dbReference type="CDD" id="cd00156">
    <property type="entry name" value="REC"/>
    <property type="match status" value="1"/>
</dbReference>
<evidence type="ECO:0000256" key="2">
    <source>
        <dbReference type="ARBA" id="ARBA00012438"/>
    </source>
</evidence>
<dbReference type="Gene3D" id="3.30.450.40">
    <property type="match status" value="1"/>
</dbReference>
<dbReference type="SUPFAM" id="SSF52172">
    <property type="entry name" value="CheY-like"/>
    <property type="match status" value="2"/>
</dbReference>
<evidence type="ECO:0000313" key="10">
    <source>
        <dbReference type="EMBL" id="CCK80058.1"/>
    </source>
</evidence>
<dbReference type="SUPFAM" id="SSF55781">
    <property type="entry name" value="GAF domain-like"/>
    <property type="match status" value="1"/>
</dbReference>
<dbReference type="PATRIC" id="fig|651182.5.peg.2267"/>
<dbReference type="Pfam" id="PF00072">
    <property type="entry name" value="Response_reg"/>
    <property type="match status" value="2"/>
</dbReference>
<keyword evidence="7" id="KW-0175">Coiled coil</keyword>
<protein>
    <recommendedName>
        <fullName evidence="2">histidine kinase</fullName>
        <ecNumber evidence="2">2.7.13.3</ecNumber>
    </recommendedName>
</protein>
<dbReference type="InterPro" id="IPR005467">
    <property type="entry name" value="His_kinase_dom"/>
</dbReference>
<dbReference type="SUPFAM" id="SSF47384">
    <property type="entry name" value="Homodimeric domain of signal transducing histidine kinase"/>
    <property type="match status" value="1"/>
</dbReference>
<evidence type="ECO:0000256" key="1">
    <source>
        <dbReference type="ARBA" id="ARBA00000085"/>
    </source>
</evidence>
<gene>
    <name evidence="10" type="ordered locus">TOL2_C18970</name>
</gene>
<dbReference type="Proteomes" id="UP000007347">
    <property type="component" value="Chromosome"/>
</dbReference>
<dbReference type="KEGG" id="dto:TOL2_C18970"/>
<dbReference type="GO" id="GO:0000155">
    <property type="term" value="F:phosphorelay sensor kinase activity"/>
    <property type="evidence" value="ECO:0007669"/>
    <property type="project" value="InterPro"/>
</dbReference>
<dbReference type="SUPFAM" id="SSF55874">
    <property type="entry name" value="ATPase domain of HSP90 chaperone/DNA topoisomerase II/histidine kinase"/>
    <property type="match status" value="1"/>
</dbReference>
<dbReference type="Gene3D" id="3.40.50.2300">
    <property type="match status" value="2"/>
</dbReference>
<name>K0NJL8_DESTT</name>
<dbReference type="InterPro" id="IPR011006">
    <property type="entry name" value="CheY-like_superfamily"/>
</dbReference>
<keyword evidence="4 10" id="KW-0808">Transferase</keyword>
<dbReference type="STRING" id="651182.TOL2_C18970"/>
<dbReference type="InterPro" id="IPR003018">
    <property type="entry name" value="GAF"/>
</dbReference>
<dbReference type="InterPro" id="IPR036890">
    <property type="entry name" value="HATPase_C_sf"/>
</dbReference>
<dbReference type="AlphaFoldDB" id="K0NJL8"/>
<evidence type="ECO:0000256" key="7">
    <source>
        <dbReference type="SAM" id="Coils"/>
    </source>
</evidence>
<dbReference type="EC" id="2.7.13.3" evidence="2"/>
<dbReference type="PANTHER" id="PTHR43547:SF2">
    <property type="entry name" value="HYBRID SIGNAL TRANSDUCTION HISTIDINE KINASE C"/>
    <property type="match status" value="1"/>
</dbReference>
<dbReference type="EMBL" id="FO203503">
    <property type="protein sequence ID" value="CCK80058.1"/>
    <property type="molecule type" value="Genomic_DNA"/>
</dbReference>
<comment type="catalytic activity">
    <reaction evidence="1">
        <text>ATP + protein L-histidine = ADP + protein N-phospho-L-histidine.</text>
        <dbReference type="EC" id="2.7.13.3"/>
    </reaction>
</comment>
<dbReference type="OrthoDB" id="5487437at2"/>
<feature type="domain" description="Histidine kinase" evidence="8">
    <location>
        <begin position="409"/>
        <end position="630"/>
    </location>
</feature>
<dbReference type="InterPro" id="IPR003594">
    <property type="entry name" value="HATPase_dom"/>
</dbReference>
<dbReference type="InterPro" id="IPR004358">
    <property type="entry name" value="Sig_transdc_His_kin-like_C"/>
</dbReference>
<evidence type="ECO:0000259" key="9">
    <source>
        <dbReference type="PROSITE" id="PS50110"/>
    </source>
</evidence>